<proteinExistence type="predicted"/>
<organism evidence="2 3">
    <name type="scientific">Vibrio proteolyticus NBRC 13287</name>
    <dbReference type="NCBI Taxonomy" id="1219065"/>
    <lineage>
        <taxon>Bacteria</taxon>
        <taxon>Pseudomonadati</taxon>
        <taxon>Pseudomonadota</taxon>
        <taxon>Gammaproteobacteria</taxon>
        <taxon>Vibrionales</taxon>
        <taxon>Vibrionaceae</taxon>
        <taxon>Vibrio</taxon>
    </lineage>
</organism>
<keyword evidence="3" id="KW-1185">Reference proteome</keyword>
<dbReference type="Pfam" id="PF07143">
    <property type="entry name" value="CrtC"/>
    <property type="match status" value="1"/>
</dbReference>
<dbReference type="PANTHER" id="PTHR38591:SF1">
    <property type="entry name" value="BLL1000 PROTEIN"/>
    <property type="match status" value="1"/>
</dbReference>
<dbReference type="Pfam" id="PF17186">
    <property type="entry name" value="Lipocalin_9"/>
    <property type="match status" value="1"/>
</dbReference>
<feature type="domain" description="AttH" evidence="1">
    <location>
        <begin position="80"/>
        <end position="250"/>
    </location>
</feature>
<dbReference type="EMBL" id="BATJ01000008">
    <property type="protein sequence ID" value="GAD67471.1"/>
    <property type="molecule type" value="Genomic_DNA"/>
</dbReference>
<dbReference type="Gene3D" id="2.40.370.10">
    <property type="entry name" value="AttH-like domain"/>
    <property type="match status" value="2"/>
</dbReference>
<protein>
    <recommendedName>
        <fullName evidence="1">AttH domain-containing protein</fullName>
    </recommendedName>
</protein>
<dbReference type="InterPro" id="IPR010791">
    <property type="entry name" value="AttH_dom"/>
</dbReference>
<gene>
    <name evidence="2" type="ORF">VPR01S_08_00530</name>
</gene>
<dbReference type="AlphaFoldDB" id="U2ZID2"/>
<sequence>MTKRIFVSKILVLLVVMALVGSCGYLAYRQWAPEWQKAIQQQAEQPNPFLTQPKDVFDPVLPGNPVKLPQDFAFHEGYQHEWWHYFANVEDRKGNPYGIQWTVIRVASDDSERSGWQSPQLYIVQTVITGQGKIWREQRFARGGIGQAGMLSQPFRLWIDNWSWRSLGTTPFPGSLAIDTDTFSISLANVAKGPFVLPGERGYQVKHELMPLASYAIMAPFVQVKGTLTLGNGSPFNVKGTAWLSKEWGNNLLNTDRSGWDWFVVNLDEESTLSVNRFRHQNQAPQLSATLMRNDGKVVVLEENQIKMRALQPLDSIDGKSLPLQWQITIPSQHINLTTSALNIGDWQPFAVSYWQGPIRAIGSHKAKGFMQLSGY</sequence>
<dbReference type="Proteomes" id="UP000016570">
    <property type="component" value="Unassembled WGS sequence"/>
</dbReference>
<dbReference type="SUPFAM" id="SSF159245">
    <property type="entry name" value="AttH-like"/>
    <property type="match status" value="1"/>
</dbReference>
<name>U2ZID2_VIBPR</name>
<dbReference type="PROSITE" id="PS51257">
    <property type="entry name" value="PROKAR_LIPOPROTEIN"/>
    <property type="match status" value="1"/>
</dbReference>
<reference evidence="2 3" key="1">
    <citation type="submission" date="2013-09" db="EMBL/GenBank/DDBJ databases">
        <title>Whole genome shotgun sequence of Vibrio proteolyticus NBRC 13287.</title>
        <authorList>
            <person name="Isaki S."/>
            <person name="Hosoyama A."/>
            <person name="Numata M."/>
            <person name="Hashimoto M."/>
            <person name="Hosoyama Y."/>
            <person name="Tsuchikane K."/>
            <person name="Noguchi M."/>
            <person name="Hirakata S."/>
            <person name="Ichikawa N."/>
            <person name="Ohji S."/>
            <person name="Yamazoe A."/>
            <person name="Fujita N."/>
        </authorList>
    </citation>
    <scope>NUCLEOTIDE SEQUENCE [LARGE SCALE GENOMIC DNA]</scope>
    <source>
        <strain evidence="2 3">NBRC 13287</strain>
    </source>
</reference>
<dbReference type="eggNOG" id="COG5621">
    <property type="taxonomic scope" value="Bacteria"/>
</dbReference>
<comment type="caution">
    <text evidence="2">The sequence shown here is derived from an EMBL/GenBank/DDBJ whole genome shotgun (WGS) entry which is preliminary data.</text>
</comment>
<dbReference type="PANTHER" id="PTHR38591">
    <property type="entry name" value="HYDROLASE"/>
    <property type="match status" value="1"/>
</dbReference>
<accession>U2ZID2</accession>
<evidence type="ECO:0000259" key="1">
    <source>
        <dbReference type="Pfam" id="PF07143"/>
    </source>
</evidence>
<evidence type="ECO:0000313" key="2">
    <source>
        <dbReference type="EMBL" id="GAD67471.1"/>
    </source>
</evidence>
<dbReference type="RefSeq" id="WP_021705442.1">
    <property type="nucleotide sequence ID" value="NZ_BATJ01000008.1"/>
</dbReference>
<dbReference type="InterPro" id="IPR023374">
    <property type="entry name" value="AttH-like_dom_sf"/>
</dbReference>
<dbReference type="STRING" id="1219065.VPR01S_08_00530"/>
<evidence type="ECO:0000313" key="3">
    <source>
        <dbReference type="Proteomes" id="UP000016570"/>
    </source>
</evidence>